<dbReference type="RefSeq" id="WP_115274580.1">
    <property type="nucleotide sequence ID" value="NZ_UGUY01000001.1"/>
</dbReference>
<gene>
    <name evidence="12" type="ORF">NCTC7914_03536</name>
</gene>
<keyword evidence="7" id="KW-0479">Metal-binding</keyword>
<dbReference type="Pfam" id="PF18081">
    <property type="entry name" value="FANC_SAP"/>
    <property type="match status" value="1"/>
</dbReference>
<dbReference type="Pfam" id="PF08774">
    <property type="entry name" value="VRR_NUC"/>
    <property type="match status" value="1"/>
</dbReference>
<dbReference type="InterPro" id="IPR011856">
    <property type="entry name" value="tRNA_endonuc-like_dom_sf"/>
</dbReference>
<comment type="cofactor">
    <cofactor evidence="2">
        <name>Mn(2+)</name>
        <dbReference type="ChEBI" id="CHEBI:29035"/>
    </cofactor>
</comment>
<keyword evidence="9" id="KW-0460">Magnesium</keyword>
<comment type="similarity">
    <text evidence="4">Belongs to the FAN1 family.</text>
</comment>
<dbReference type="InterPro" id="IPR033315">
    <property type="entry name" value="Fan1-like"/>
</dbReference>
<comment type="cofactor">
    <cofactor evidence="3">
        <name>Mg(2+)</name>
        <dbReference type="ChEBI" id="CHEBI:18420"/>
    </cofactor>
</comment>
<feature type="domain" description="VRR-NUC" evidence="11">
    <location>
        <begin position="431"/>
        <end position="545"/>
    </location>
</feature>
<keyword evidence="8" id="KW-0378">Hydrolase</keyword>
<evidence type="ECO:0000256" key="5">
    <source>
        <dbReference type="ARBA" id="ARBA00012029"/>
    </source>
</evidence>
<dbReference type="SMART" id="SM00990">
    <property type="entry name" value="VRR_NUC"/>
    <property type="match status" value="1"/>
</dbReference>
<evidence type="ECO:0000256" key="1">
    <source>
        <dbReference type="ARBA" id="ARBA00000983"/>
    </source>
</evidence>
<dbReference type="InterPro" id="IPR049125">
    <property type="entry name" value="FAN1-like_WH"/>
</dbReference>
<dbReference type="AlphaFoldDB" id="A0A379KN02"/>
<dbReference type="PANTHER" id="PTHR15749:SF4">
    <property type="entry name" value="FANCONI-ASSOCIATED NUCLEASE 1"/>
    <property type="match status" value="1"/>
</dbReference>
<evidence type="ECO:0000259" key="11">
    <source>
        <dbReference type="SMART" id="SM00990"/>
    </source>
</evidence>
<keyword evidence="6" id="KW-0540">Nuclease</keyword>
<evidence type="ECO:0000313" key="13">
    <source>
        <dbReference type="Proteomes" id="UP000254602"/>
    </source>
</evidence>
<evidence type="ECO:0000256" key="10">
    <source>
        <dbReference type="ARBA" id="ARBA00023211"/>
    </source>
</evidence>
<dbReference type="FunFam" id="3.40.1350.10:FF:000024">
    <property type="entry name" value="Fanconi-associated nuclease"/>
    <property type="match status" value="1"/>
</dbReference>
<dbReference type="GO" id="GO:0004528">
    <property type="term" value="F:phosphodiesterase I activity"/>
    <property type="evidence" value="ECO:0007669"/>
    <property type="project" value="UniProtKB-EC"/>
</dbReference>
<dbReference type="InterPro" id="IPR040603">
    <property type="entry name" value="FAN1_SAP_bact"/>
</dbReference>
<evidence type="ECO:0000256" key="8">
    <source>
        <dbReference type="ARBA" id="ARBA00022801"/>
    </source>
</evidence>
<comment type="catalytic activity">
    <reaction evidence="1">
        <text>Hydrolytically removes 5'-nucleotides successively from the 3'-hydroxy termini of 3'-hydroxy-terminated oligonucleotides.</text>
        <dbReference type="EC" id="3.1.4.1"/>
    </reaction>
</comment>
<dbReference type="PANTHER" id="PTHR15749">
    <property type="entry name" value="FANCONI-ASSOCIATED NUCLEASE 1"/>
    <property type="match status" value="1"/>
</dbReference>
<evidence type="ECO:0000256" key="7">
    <source>
        <dbReference type="ARBA" id="ARBA00022723"/>
    </source>
</evidence>
<dbReference type="InterPro" id="IPR014883">
    <property type="entry name" value="VRR_NUC"/>
</dbReference>
<evidence type="ECO:0000256" key="3">
    <source>
        <dbReference type="ARBA" id="ARBA00001946"/>
    </source>
</evidence>
<name>A0A379KN02_PSEPU</name>
<dbReference type="EC" id="3.1.4.1" evidence="5"/>
<dbReference type="EMBL" id="UGUY01000001">
    <property type="protein sequence ID" value="SUD69393.1"/>
    <property type="molecule type" value="Genomic_DNA"/>
</dbReference>
<keyword evidence="10" id="KW-0464">Manganese</keyword>
<evidence type="ECO:0000256" key="2">
    <source>
        <dbReference type="ARBA" id="ARBA00001936"/>
    </source>
</evidence>
<reference evidence="12 13" key="1">
    <citation type="submission" date="2018-06" db="EMBL/GenBank/DDBJ databases">
        <authorList>
            <consortium name="Pathogen Informatics"/>
            <person name="Doyle S."/>
        </authorList>
    </citation>
    <scope>NUCLEOTIDE SEQUENCE [LARGE SCALE GENOMIC DNA]</scope>
    <source>
        <strain evidence="12 13">NCTC7914</strain>
    </source>
</reference>
<evidence type="ECO:0000256" key="4">
    <source>
        <dbReference type="ARBA" id="ARBA00005533"/>
    </source>
</evidence>
<evidence type="ECO:0000256" key="6">
    <source>
        <dbReference type="ARBA" id="ARBA00022722"/>
    </source>
</evidence>
<proteinExistence type="inferred from homology"/>
<evidence type="ECO:0000256" key="9">
    <source>
        <dbReference type="ARBA" id="ARBA00022842"/>
    </source>
</evidence>
<evidence type="ECO:0000313" key="12">
    <source>
        <dbReference type="EMBL" id="SUD69393.1"/>
    </source>
</evidence>
<sequence length="549" mass="62441">MIAHSVDDPLYYLHNFRQVLLWVEHRYADLLDTQELAFIHAFARLEEPAQALLVRMVMRKGELFRSDRLDYAEIGDTRAALQPLQALGWVREPEQLSLEQLFALLRKEELASGFAGLLSRPRAAKGDLLAQLQALELAPRSLSDWFVSAPVGIVQWCLQPLCDRMRLLFFGNLYQDWSDFVLADLGVLRFEQVPFSPASRALQQRSDVDLAMALHQCAERLELAEAPASILQALAGWRSDNPWLARRHARLLFALGQQCERLGDWDLALTVYAQSSHAQARIRQVRVLERSERWQEAYALALHLAQTPANALEVQALERMVPRLVRKLGGPAQRRRRATPAQVIELELPREQAALGVEEAVRQHLAQAGGQVHYVENTLLTSLFGLLCWDAIFAPIPGAFFNPFQAAPQDLHDCDFQQRRAVQFDACLGRLDDGSHQQAILDCYAAKQGLQSPFVFWQMLNHALLVQALACLPAAHLKQCFLRLLQDIRNNRTGMPDLIQFWPEQGRYRMVEVKGPGDRLQDNQLRWLEFCAEHGLPVAVCHVRWSEGE</sequence>
<organism evidence="12 13">
    <name type="scientific">Pseudomonas putida</name>
    <name type="common">Arthrobacter siderocapsulatus</name>
    <dbReference type="NCBI Taxonomy" id="303"/>
    <lineage>
        <taxon>Bacteria</taxon>
        <taxon>Pseudomonadati</taxon>
        <taxon>Pseudomonadota</taxon>
        <taxon>Gammaproteobacteria</taxon>
        <taxon>Pseudomonadales</taxon>
        <taxon>Pseudomonadaceae</taxon>
        <taxon>Pseudomonas</taxon>
    </lineage>
</organism>
<dbReference type="Pfam" id="PF21315">
    <property type="entry name" value="FAN1_HTH"/>
    <property type="match status" value="1"/>
</dbReference>
<protein>
    <recommendedName>
        <fullName evidence="5">phosphodiesterase I</fullName>
        <ecNumber evidence="5">3.1.4.1</ecNumber>
    </recommendedName>
</protein>
<dbReference type="GO" id="GO:0003676">
    <property type="term" value="F:nucleic acid binding"/>
    <property type="evidence" value="ECO:0007669"/>
    <property type="project" value="InterPro"/>
</dbReference>
<dbReference type="GO" id="GO:0036297">
    <property type="term" value="P:interstrand cross-link repair"/>
    <property type="evidence" value="ECO:0007669"/>
    <property type="project" value="InterPro"/>
</dbReference>
<accession>A0A379KN02</accession>
<dbReference type="GO" id="GO:0046872">
    <property type="term" value="F:metal ion binding"/>
    <property type="evidence" value="ECO:0007669"/>
    <property type="project" value="UniProtKB-KW"/>
</dbReference>
<dbReference type="Proteomes" id="UP000254602">
    <property type="component" value="Unassembled WGS sequence"/>
</dbReference>
<dbReference type="Gene3D" id="3.40.1350.10">
    <property type="match status" value="1"/>
</dbReference>